<evidence type="ECO:0000256" key="1">
    <source>
        <dbReference type="SAM" id="Coils"/>
    </source>
</evidence>
<keyword evidence="3" id="KW-1133">Transmembrane helix</keyword>
<evidence type="ECO:0000313" key="5">
    <source>
        <dbReference type="Proteomes" id="UP000782241"/>
    </source>
</evidence>
<reference evidence="4" key="1">
    <citation type="submission" date="2021-04" db="EMBL/GenBank/DDBJ databases">
        <title>Draft genome of Fusarium avenaceum strain F156N33, isolated from an atmospheric sample in Virginia.</title>
        <authorList>
            <person name="Yang S."/>
            <person name="Vinatzer B.A."/>
            <person name="Coleman J."/>
        </authorList>
    </citation>
    <scope>NUCLEOTIDE SEQUENCE</scope>
    <source>
        <strain evidence="4">F156N33</strain>
    </source>
</reference>
<feature type="compositionally biased region" description="Basic residues" evidence="2">
    <location>
        <begin position="643"/>
        <end position="652"/>
    </location>
</feature>
<feature type="transmembrane region" description="Helical" evidence="3">
    <location>
        <begin position="252"/>
        <end position="275"/>
    </location>
</feature>
<feature type="compositionally biased region" description="Polar residues" evidence="2">
    <location>
        <begin position="728"/>
        <end position="742"/>
    </location>
</feature>
<dbReference type="EMBL" id="JAGPUO010000001">
    <property type="protein sequence ID" value="KAG5665586.1"/>
    <property type="molecule type" value="Genomic_DNA"/>
</dbReference>
<keyword evidence="1" id="KW-0175">Coiled coil</keyword>
<dbReference type="Proteomes" id="UP000782241">
    <property type="component" value="Unassembled WGS sequence"/>
</dbReference>
<organism evidence="4 5">
    <name type="scientific">Fusarium avenaceum</name>
    <dbReference type="NCBI Taxonomy" id="40199"/>
    <lineage>
        <taxon>Eukaryota</taxon>
        <taxon>Fungi</taxon>
        <taxon>Dikarya</taxon>
        <taxon>Ascomycota</taxon>
        <taxon>Pezizomycotina</taxon>
        <taxon>Sordariomycetes</taxon>
        <taxon>Hypocreomycetidae</taxon>
        <taxon>Hypocreales</taxon>
        <taxon>Nectriaceae</taxon>
        <taxon>Fusarium</taxon>
        <taxon>Fusarium tricinctum species complex</taxon>
    </lineage>
</organism>
<feature type="region of interest" description="Disordered" evidence="2">
    <location>
        <begin position="589"/>
        <end position="699"/>
    </location>
</feature>
<feature type="compositionally biased region" description="Polar residues" evidence="2">
    <location>
        <begin position="658"/>
        <end position="680"/>
    </location>
</feature>
<protein>
    <submittedName>
        <fullName evidence="4">Uncharacterized protein</fullName>
    </submittedName>
</protein>
<feature type="region of interest" description="Disordered" evidence="2">
    <location>
        <begin position="728"/>
        <end position="801"/>
    </location>
</feature>
<comment type="caution">
    <text evidence="4">The sequence shown here is derived from an EMBL/GenBank/DDBJ whole genome shotgun (WGS) entry which is preliminary data.</text>
</comment>
<gene>
    <name evidence="4" type="ORF">KAF25_009711</name>
</gene>
<feature type="region of interest" description="Disordered" evidence="2">
    <location>
        <begin position="162"/>
        <end position="231"/>
    </location>
</feature>
<evidence type="ECO:0000313" key="4">
    <source>
        <dbReference type="EMBL" id="KAG5665586.1"/>
    </source>
</evidence>
<evidence type="ECO:0000256" key="2">
    <source>
        <dbReference type="SAM" id="MobiDB-lite"/>
    </source>
</evidence>
<keyword evidence="5" id="KW-1185">Reference proteome</keyword>
<proteinExistence type="predicted"/>
<evidence type="ECO:0000256" key="3">
    <source>
        <dbReference type="SAM" id="Phobius"/>
    </source>
</evidence>
<feature type="transmembrane region" description="Helical" evidence="3">
    <location>
        <begin position="287"/>
        <end position="310"/>
    </location>
</feature>
<dbReference type="AlphaFoldDB" id="A0A9P7HAI7"/>
<accession>A0A9P7HAI7</accession>
<keyword evidence="3" id="KW-0812">Transmembrane</keyword>
<name>A0A9P7HAI7_9HYPO</name>
<sequence>MLSSLSLSRNPRNGPVHLYTAWVPAEDKMPMEGSDMERLRADLIQRSRMERGGSPNGGVANVDVHVDIEAGQRQPTMQETRPSAAPLSRLFSRGEPASMTGQPQLAEIESIKSQDSNANRPGAPRRFALPGFLRVWGRNNNTSTNDIRNATASPAPLLPITEATSTTRPEPVATPSESHQSRRSRRHRTPHDPLEAHLSEILGGPSVRRQRRRRQHHDGERDQHRSHRSRQQPKYFLGCIPWVRSRRMRAQVLRCMTSGLFLIILLTVYFCLSLTSKVNTREMNIMLILVILFASAFFFHSLIRLCLLIIRGNREAALRANRPPRYRAPRYAVPPVPIPVVLARDEEAVGMESEATKVLPPAYGRWRETVRVDPDRLFWQRNQDVDISQIRPNTRSGPRPPSYVSEDGISYVVEAEPRSTAPTSEVPLPMHPSELGRVARVPTEYHFSLFLFHRKAFSIAQPCPFSLKDENHHNTRRHSVERVLAWFEELRPMMSKEAVSSTTTYLQSTKNATTPSAHEHYKRAKGNANRGKSILYFPDLIIILATYKGNKTADKLVDDYSKHWGFKFSTTEPSYPSGLNPEQEMRLFEGRPKSGGSVCASPSHVVPGVDKSATKRKTDYLLSENTLRTPKKHKPETTPERKPRGKLRRGHVSRPAAKSSQEPGMFNFNSFADTSHRTQFPSPPQGTDPPSDGYIPYIASAGGFNSGAKPSEPQANISGLKVKASSLTSMPSGQYSKTSNPQPKSPELQVKPLDPVSMPPGQHSKTPDPQRKSLKPPGTQNPVLEEENDWHPTTAQTKAEDEKAKGVVNYLLGCERKSLFGDVDKVAKPVTASSVPHQLEHMATSLHRTIPFFSEAPAFGPFKSHIPENEPIRAGFRKSLKNVSLLDKSLPPTSSGFSQHGLAYARSWTDEDREKDEIENANYKKLSREQIYQTQHLSEKLKSVEQENRSMGKELESVKNENGFMKNELEAKRKEIAELRRTREDIMKGLSDLLNKATQ</sequence>
<keyword evidence="3" id="KW-0472">Membrane</keyword>
<feature type="coiled-coil region" evidence="1">
    <location>
        <begin position="941"/>
        <end position="989"/>
    </location>
</feature>